<organism evidence="2">
    <name type="scientific">uncultured Gemmatimonadaceae bacterium</name>
    <dbReference type="NCBI Taxonomy" id="246130"/>
    <lineage>
        <taxon>Bacteria</taxon>
        <taxon>Pseudomonadati</taxon>
        <taxon>Gemmatimonadota</taxon>
        <taxon>Gemmatimonadia</taxon>
        <taxon>Gemmatimonadales</taxon>
        <taxon>Gemmatimonadaceae</taxon>
        <taxon>environmental samples</taxon>
    </lineage>
</organism>
<evidence type="ECO:0000313" key="2">
    <source>
        <dbReference type="EMBL" id="CAA9295486.1"/>
    </source>
</evidence>
<name>A0A6J4K4H2_9BACT</name>
<feature type="compositionally biased region" description="Basic residues" evidence="1">
    <location>
        <begin position="1"/>
        <end position="28"/>
    </location>
</feature>
<dbReference type="EMBL" id="CADCTU010000100">
    <property type="protein sequence ID" value="CAA9295486.1"/>
    <property type="molecule type" value="Genomic_DNA"/>
</dbReference>
<accession>A0A6J4K4H2</accession>
<feature type="non-terminal residue" evidence="2">
    <location>
        <position position="119"/>
    </location>
</feature>
<sequence>DRHLPAHRARRRRPLGALRHRRRDRHRPGAPLLRPHAPRHRHRHLARRAPAARRRARRLVVLPERARRGARLGVRGARPLLRRLRRRAPQPEHVVAARHARLRGVPGGGRGAPLDDGPL</sequence>
<feature type="region of interest" description="Disordered" evidence="1">
    <location>
        <begin position="90"/>
        <end position="119"/>
    </location>
</feature>
<feature type="compositionally biased region" description="Basic residues" evidence="1">
    <location>
        <begin position="36"/>
        <end position="54"/>
    </location>
</feature>
<feature type="non-terminal residue" evidence="2">
    <location>
        <position position="1"/>
    </location>
</feature>
<reference evidence="2" key="1">
    <citation type="submission" date="2020-02" db="EMBL/GenBank/DDBJ databases">
        <authorList>
            <person name="Meier V. D."/>
        </authorList>
    </citation>
    <scope>NUCLEOTIDE SEQUENCE</scope>
    <source>
        <strain evidence="2">AVDCRST_MAG11</strain>
    </source>
</reference>
<evidence type="ECO:0000256" key="1">
    <source>
        <dbReference type="SAM" id="MobiDB-lite"/>
    </source>
</evidence>
<dbReference type="AlphaFoldDB" id="A0A6J4K4H2"/>
<gene>
    <name evidence="2" type="ORF">AVDCRST_MAG11-447</name>
</gene>
<feature type="region of interest" description="Disordered" evidence="1">
    <location>
        <begin position="1"/>
        <end position="54"/>
    </location>
</feature>
<proteinExistence type="predicted"/>
<protein>
    <submittedName>
        <fullName evidence="2">Uncharacterized protein</fullName>
    </submittedName>
</protein>